<feature type="domain" description="Peptidase S8/S53" evidence="7">
    <location>
        <begin position="696"/>
        <end position="1058"/>
    </location>
</feature>
<dbReference type="InterPro" id="IPR023828">
    <property type="entry name" value="Peptidase_S8_Ser-AS"/>
</dbReference>
<evidence type="ECO:0000256" key="2">
    <source>
        <dbReference type="ARBA" id="ARBA00022670"/>
    </source>
</evidence>
<sequence length="1366" mass="144080">MSFEKSAKKPIDLRAPDQRDAWTDQAKSFETAEYKADWGLAGMNASYAYALGMTGKGVKLGEVDSGIFIGHSEFQGGRIHPVEVKGTYGSDGYRYEKWTYDPATNKWSFIEPIQSSTFKAGQAFDVPGAYDPKYNDEHGTHVGGTIAANRDGKGMHGVAFDGDLYVASTGGTDDMADGPNNDYTYFLKAYGAVAEAGARVINTSWGQDGSGADYKSVQGLMSTYAMYWGKKSWLDAVAETVKTYGEIQTFAGGNDYDTRVPVLSAALPYMRPDLEANWIAVGAEAPPDNHEDSSPETVGWRPWPNEPGIAKYWSVLAPGESILSSVPVVTDGGNVTSGYDTWGGTSMSSPHATGALGLVMQRYAYLDNHGARDVLLTTAKHHDAVEGTPDDTTGLAKDDAPNDRWGWGAIDLKAAMDGPGQFLGAFNVNMTKDQSDTWHNSITEDALIQRKREDTAEQAAWQQTLKQKGWDTAPPTAASSIDDQVAYAVGTARATAAAQRVYQGSLVKNGEGTLTLDGAGSTYSGGTFLNGGTIELGAQDAAGTGTIHFGKGAQTLQIDLAALDTDDDNRLSNVIDGFSTDGDVIDVSGIGSKATLGFNYGTDTLTLSDPGAAGARRATLTLSGDYAGKFFTAASDGAGGIKVGLVNAVATAQTRAPGHAAEWDKLAATYASAEYSADWGLAGMNASYAYALGFTGKGVKLGEVDSGIDIDHPEFQGGRIHPLDIKGTYYADGYRYENGGWSFQDGDWHWVSEGPKESSAYTAGESFDTPGIYDGHYNDAHGTHVGGTIAASRDGKGMHGVAYEADLYVANTAGTDSSLYGPQGDYNYYKAAYGKVAASGARAINTSWGTPPISDKYSKLADLTAAYKEFFGKKTHLDAMGEVSKATGVLQVIAAGNDSATNPDIRNSLPYFRPDLEKYWISVGASGSSGKADPSNVGIVDFSDLGGVGKYWMIFAPGGDIDSTVPQAKADDVWDHAEWGVDPDKQTGYTSVSGTSMAAPHATGALGVIMQRYSYLDNQGARTVLLTTAQHRDAVDGKADDTKGLAKDDAPNAVWGWGAIDLKAAMNGPGQFLGAFNVNMTKAQSDVWNNSITEDALIQRKREDAVEQAAWKATLKQKGWDKRPPNASSSIDDQLAYAVGTSRATAAAQRVYQGSLVKNGEGTLTLNGAGSTYSGGTFLNGGTLELGAQGAAGTGAIHFGKGAQTLQIDQAALGADAGHSLCNLIDGFAADGDVIDLAGIGSNAFAFFDDFSDTLEVIDPTKHGACVATLKLSGDYTGDFFQTASDGKGGLKISLFDPAADLIADWAKHKPHHYAFNQADIGLGSLISGKNARADAFHSGLEHTAWASRNSDSHKWFAASPLHHAA</sequence>
<keyword evidence="9" id="KW-1185">Reference proteome</keyword>
<feature type="active site" description="Charge relay system" evidence="6">
    <location>
        <position position="781"/>
    </location>
</feature>
<reference evidence="8 9" key="1">
    <citation type="submission" date="2016-09" db="EMBL/GenBank/DDBJ databases">
        <title>Rhizobium sp. nov., a novel species isolated from the rice rhizosphere.</title>
        <authorList>
            <person name="Zhao J."/>
            <person name="Zhang X."/>
        </authorList>
    </citation>
    <scope>NUCLEOTIDE SEQUENCE [LARGE SCALE GENOMIC DNA]</scope>
    <source>
        <strain evidence="8 9">1.7048</strain>
    </source>
</reference>
<evidence type="ECO:0000313" key="8">
    <source>
        <dbReference type="EMBL" id="OLP62533.1"/>
    </source>
</evidence>
<feature type="active site" description="Charge relay system" evidence="6">
    <location>
        <position position="346"/>
    </location>
</feature>
<evidence type="ECO:0000259" key="7">
    <source>
        <dbReference type="Pfam" id="PF00082"/>
    </source>
</evidence>
<dbReference type="PRINTS" id="PR00723">
    <property type="entry name" value="SUBTILISIN"/>
</dbReference>
<dbReference type="Pfam" id="PF12951">
    <property type="entry name" value="PATR"/>
    <property type="match status" value="2"/>
</dbReference>
<dbReference type="InterPro" id="IPR000209">
    <property type="entry name" value="Peptidase_S8/S53_dom"/>
</dbReference>
<name>A0A1Q9B3C4_9HYPH</name>
<dbReference type="InterPro" id="IPR051048">
    <property type="entry name" value="Peptidase_S8/S53_subtilisin"/>
</dbReference>
<dbReference type="GO" id="GO:0006508">
    <property type="term" value="P:proteolysis"/>
    <property type="evidence" value="ECO:0007669"/>
    <property type="project" value="UniProtKB-KW"/>
</dbReference>
<dbReference type="SUPFAM" id="SSF52743">
    <property type="entry name" value="Subtilisin-like"/>
    <property type="match status" value="2"/>
</dbReference>
<feature type="active site" description="Charge relay system" evidence="6">
    <location>
        <position position="705"/>
    </location>
</feature>
<keyword evidence="3" id="KW-0732">Signal</keyword>
<feature type="active site" description="Charge relay system" evidence="6">
    <location>
        <position position="64"/>
    </location>
</feature>
<accession>A0A1Q9B3C4</accession>
<comment type="caution">
    <text evidence="8">The sequence shown here is derived from an EMBL/GenBank/DDBJ whole genome shotgun (WGS) entry which is preliminary data.</text>
</comment>
<dbReference type="PROSITE" id="PS51892">
    <property type="entry name" value="SUBTILASE"/>
    <property type="match status" value="2"/>
</dbReference>
<keyword evidence="5 6" id="KW-0720">Serine protease</keyword>
<feature type="domain" description="Peptidase S8/S53" evidence="7">
    <location>
        <begin position="55"/>
        <end position="408"/>
    </location>
</feature>
<dbReference type="InterPro" id="IPR013425">
    <property type="entry name" value="Autotrns_rpt"/>
</dbReference>
<dbReference type="Proteomes" id="UP000186364">
    <property type="component" value="Unassembled WGS sequence"/>
</dbReference>
<keyword evidence="4 6" id="KW-0378">Hydrolase</keyword>
<dbReference type="InterPro" id="IPR034061">
    <property type="entry name" value="Peptidases_S8_Autotransporter"/>
</dbReference>
<keyword evidence="2 6" id="KW-0645">Protease</keyword>
<evidence type="ECO:0000256" key="6">
    <source>
        <dbReference type="PROSITE-ProRule" id="PRU01240"/>
    </source>
</evidence>
<evidence type="ECO:0000256" key="5">
    <source>
        <dbReference type="ARBA" id="ARBA00022825"/>
    </source>
</evidence>
<dbReference type="GO" id="GO:0004252">
    <property type="term" value="F:serine-type endopeptidase activity"/>
    <property type="evidence" value="ECO:0007669"/>
    <property type="project" value="UniProtKB-UniRule"/>
</dbReference>
<comment type="similarity">
    <text evidence="1 6">Belongs to the peptidase S8 family.</text>
</comment>
<dbReference type="CDD" id="cd04848">
    <property type="entry name" value="Peptidases_S8_Autotransporter_serine_protease_like"/>
    <property type="match status" value="2"/>
</dbReference>
<dbReference type="Gene3D" id="3.40.50.200">
    <property type="entry name" value="Peptidase S8/S53 domain"/>
    <property type="match status" value="2"/>
</dbReference>
<dbReference type="Pfam" id="PF00082">
    <property type="entry name" value="Peptidase_S8"/>
    <property type="match status" value="2"/>
</dbReference>
<dbReference type="InterPro" id="IPR015500">
    <property type="entry name" value="Peptidase_S8_subtilisin-rel"/>
</dbReference>
<dbReference type="InterPro" id="IPR022398">
    <property type="entry name" value="Peptidase_S8_His-AS"/>
</dbReference>
<evidence type="ECO:0000256" key="3">
    <source>
        <dbReference type="ARBA" id="ARBA00022729"/>
    </source>
</evidence>
<proteinExistence type="inferred from homology"/>
<evidence type="ECO:0000313" key="9">
    <source>
        <dbReference type="Proteomes" id="UP000186364"/>
    </source>
</evidence>
<evidence type="ECO:0000256" key="4">
    <source>
        <dbReference type="ARBA" id="ARBA00022801"/>
    </source>
</evidence>
<dbReference type="EMBL" id="MKIP01000024">
    <property type="protein sequence ID" value="OLP62533.1"/>
    <property type="molecule type" value="Genomic_DNA"/>
</dbReference>
<protein>
    <recommendedName>
        <fullName evidence="7">Peptidase S8/S53 domain-containing protein</fullName>
    </recommendedName>
</protein>
<dbReference type="InterPro" id="IPR036852">
    <property type="entry name" value="Peptidase_S8/S53_dom_sf"/>
</dbReference>
<dbReference type="OrthoDB" id="9816306at2"/>
<evidence type="ECO:0000256" key="1">
    <source>
        <dbReference type="ARBA" id="ARBA00011073"/>
    </source>
</evidence>
<dbReference type="NCBIfam" id="TIGR02601">
    <property type="entry name" value="autotrns_rpt"/>
    <property type="match status" value="2"/>
</dbReference>
<dbReference type="PANTHER" id="PTHR43399:SF4">
    <property type="entry name" value="CELL WALL-ASSOCIATED PROTEASE"/>
    <property type="match status" value="1"/>
</dbReference>
<gene>
    <name evidence="8" type="ORF">BJF93_01685</name>
</gene>
<feature type="active site" description="Charge relay system" evidence="6">
    <location>
        <position position="138"/>
    </location>
</feature>
<dbReference type="PROSITE" id="PS00138">
    <property type="entry name" value="SUBTILASE_SER"/>
    <property type="match status" value="2"/>
</dbReference>
<dbReference type="PANTHER" id="PTHR43399">
    <property type="entry name" value="SUBTILISIN-RELATED"/>
    <property type="match status" value="1"/>
</dbReference>
<dbReference type="RefSeq" id="WP_075625461.1">
    <property type="nucleotide sequence ID" value="NZ_FOAM01000022.1"/>
</dbReference>
<organism evidence="8 9">
    <name type="scientific">Xaviernesmea oryzae</name>
    <dbReference type="NCBI Taxonomy" id="464029"/>
    <lineage>
        <taxon>Bacteria</taxon>
        <taxon>Pseudomonadati</taxon>
        <taxon>Pseudomonadota</taxon>
        <taxon>Alphaproteobacteria</taxon>
        <taxon>Hyphomicrobiales</taxon>
        <taxon>Rhizobiaceae</taxon>
        <taxon>Rhizobium/Agrobacterium group</taxon>
        <taxon>Xaviernesmea</taxon>
    </lineage>
</organism>
<dbReference type="PROSITE" id="PS00137">
    <property type="entry name" value="SUBTILASE_HIS"/>
    <property type="match status" value="2"/>
</dbReference>
<feature type="active site" description="Charge relay system" evidence="6">
    <location>
        <position position="996"/>
    </location>
</feature>